<dbReference type="STRING" id="428411.AOQ87_00525"/>
<dbReference type="AlphaFoldDB" id="A0A1V0HK36"/>
<gene>
    <name evidence="17" type="ORF">AOQ87_00525</name>
</gene>
<dbReference type="Pfam" id="PF01098">
    <property type="entry name" value="FTSW_RODA_SPOVE"/>
    <property type="match status" value="1"/>
</dbReference>
<evidence type="ECO:0000313" key="17">
    <source>
        <dbReference type="EMBL" id="ARC53188.1"/>
    </source>
</evidence>
<feature type="transmembrane region" description="Helical" evidence="16">
    <location>
        <begin position="179"/>
        <end position="197"/>
    </location>
</feature>
<evidence type="ECO:0000256" key="7">
    <source>
        <dbReference type="ARBA" id="ARBA00022989"/>
    </source>
</evidence>
<feature type="transmembrane region" description="Helical" evidence="16">
    <location>
        <begin position="293"/>
        <end position="312"/>
    </location>
</feature>
<dbReference type="GO" id="GO:0008360">
    <property type="term" value="P:regulation of cell shape"/>
    <property type="evidence" value="ECO:0007669"/>
    <property type="project" value="UniProtKB-KW"/>
</dbReference>
<feature type="transmembrane region" description="Helical" evidence="16">
    <location>
        <begin position="133"/>
        <end position="151"/>
    </location>
</feature>
<comment type="similarity">
    <text evidence="11">Belongs to the SEDS family. FtsW subfamily.</text>
</comment>
<dbReference type="GO" id="GO:0008955">
    <property type="term" value="F:peptidoglycan glycosyltransferase activity"/>
    <property type="evidence" value="ECO:0007669"/>
    <property type="project" value="UniProtKB-EC"/>
</dbReference>
<evidence type="ECO:0000256" key="5">
    <source>
        <dbReference type="ARBA" id="ARBA00022960"/>
    </source>
</evidence>
<dbReference type="PANTHER" id="PTHR30474">
    <property type="entry name" value="CELL CYCLE PROTEIN"/>
    <property type="match status" value="1"/>
</dbReference>
<dbReference type="GO" id="GO:0009252">
    <property type="term" value="P:peptidoglycan biosynthetic process"/>
    <property type="evidence" value="ECO:0007669"/>
    <property type="project" value="UniProtKB-KW"/>
</dbReference>
<evidence type="ECO:0000313" key="18">
    <source>
        <dbReference type="Proteomes" id="UP000242793"/>
    </source>
</evidence>
<keyword evidence="8 16" id="KW-0472">Membrane</keyword>
<evidence type="ECO:0000256" key="8">
    <source>
        <dbReference type="ARBA" id="ARBA00023136"/>
    </source>
</evidence>
<dbReference type="GO" id="GO:0051301">
    <property type="term" value="P:cell division"/>
    <property type="evidence" value="ECO:0007669"/>
    <property type="project" value="InterPro"/>
</dbReference>
<feature type="transmembrane region" description="Helical" evidence="16">
    <location>
        <begin position="256"/>
        <end position="281"/>
    </location>
</feature>
<keyword evidence="7 16" id="KW-1133">Transmembrane helix</keyword>
<feature type="transmembrane region" description="Helical" evidence="16">
    <location>
        <begin position="76"/>
        <end position="97"/>
    </location>
</feature>
<accession>A0A1V0HK36</accession>
<dbReference type="EC" id="2.4.99.28" evidence="14"/>
<keyword evidence="4 16" id="KW-0812">Transmembrane</keyword>
<proteinExistence type="inferred from homology"/>
<evidence type="ECO:0000256" key="16">
    <source>
        <dbReference type="SAM" id="Phobius"/>
    </source>
</evidence>
<evidence type="ECO:0000256" key="10">
    <source>
        <dbReference type="ARBA" id="ARBA00033270"/>
    </source>
</evidence>
<comment type="subcellular location">
    <subcellularLocation>
        <location evidence="1">Membrane</location>
        <topology evidence="1">Multi-pass membrane protein</topology>
    </subcellularLocation>
</comment>
<dbReference type="PANTHER" id="PTHR30474:SF2">
    <property type="entry name" value="PEPTIDOGLYCAN GLYCOSYLTRANSFERASE FTSW-RELATED"/>
    <property type="match status" value="1"/>
</dbReference>
<keyword evidence="5" id="KW-0133">Cell shape</keyword>
<evidence type="ECO:0000256" key="4">
    <source>
        <dbReference type="ARBA" id="ARBA00022692"/>
    </source>
</evidence>
<evidence type="ECO:0000256" key="11">
    <source>
        <dbReference type="ARBA" id="ARBA00038053"/>
    </source>
</evidence>
<evidence type="ECO:0000256" key="9">
    <source>
        <dbReference type="ARBA" id="ARBA00032370"/>
    </source>
</evidence>
<dbReference type="InterPro" id="IPR001182">
    <property type="entry name" value="FtsW/RodA"/>
</dbReference>
<evidence type="ECO:0000256" key="15">
    <source>
        <dbReference type="ARBA" id="ARBA00049902"/>
    </source>
</evidence>
<keyword evidence="3" id="KW-0808">Transferase</keyword>
<evidence type="ECO:0000256" key="2">
    <source>
        <dbReference type="ARBA" id="ARBA00022676"/>
    </source>
</evidence>
<dbReference type="GO" id="GO:0032153">
    <property type="term" value="C:cell division site"/>
    <property type="evidence" value="ECO:0007669"/>
    <property type="project" value="TreeGrafter"/>
</dbReference>
<dbReference type="EMBL" id="CP012839">
    <property type="protein sequence ID" value="ARC53188.1"/>
    <property type="molecule type" value="Genomic_DNA"/>
</dbReference>
<dbReference type="KEGG" id="rped:AOQ87_00525"/>
<dbReference type="RefSeq" id="WP_185751055.1">
    <property type="nucleotide sequence ID" value="NZ_CP012839.1"/>
</dbReference>
<evidence type="ECO:0000256" key="14">
    <source>
        <dbReference type="ARBA" id="ARBA00044770"/>
    </source>
</evidence>
<evidence type="ECO:0000256" key="13">
    <source>
        <dbReference type="ARBA" id="ARBA00041418"/>
    </source>
</evidence>
<evidence type="ECO:0000256" key="6">
    <source>
        <dbReference type="ARBA" id="ARBA00022984"/>
    </source>
</evidence>
<feature type="transmembrane region" description="Helical" evidence="16">
    <location>
        <begin position="218"/>
        <end position="236"/>
    </location>
</feature>
<evidence type="ECO:0000256" key="1">
    <source>
        <dbReference type="ARBA" id="ARBA00004141"/>
    </source>
</evidence>
<dbReference type="Proteomes" id="UP000242793">
    <property type="component" value="Chromosome"/>
</dbReference>
<dbReference type="GO" id="GO:0015648">
    <property type="term" value="F:lipid-linked peptidoglycan transporter activity"/>
    <property type="evidence" value="ECO:0007669"/>
    <property type="project" value="TreeGrafter"/>
</dbReference>
<evidence type="ECO:0000256" key="12">
    <source>
        <dbReference type="ARBA" id="ARBA00041185"/>
    </source>
</evidence>
<reference evidence="17 18" key="1">
    <citation type="submission" date="2015-10" db="EMBL/GenBank/DDBJ databases">
        <title>Survey of human and primate louse endosymbionts.</title>
        <authorList>
            <person name="Boyd B.M."/>
        </authorList>
    </citation>
    <scope>NUCLEOTIDE SEQUENCE [LARGE SCALE GENOMIC DNA]</scope>
    <source>
        <strain evidence="17 18">PTSK</strain>
    </source>
</reference>
<comment type="catalytic activity">
    <reaction evidence="15">
        <text>[GlcNAc-(1-&gt;4)-Mur2Ac(oyl-L-Ala-gamma-D-Glu-L-Lys-D-Ala-D-Ala)](n)-di-trans,octa-cis-undecaprenyl diphosphate + beta-D-GlcNAc-(1-&gt;4)-Mur2Ac(oyl-L-Ala-gamma-D-Glu-L-Lys-D-Ala-D-Ala)-di-trans,octa-cis-undecaprenyl diphosphate = [GlcNAc-(1-&gt;4)-Mur2Ac(oyl-L-Ala-gamma-D-Glu-L-Lys-D-Ala-D-Ala)](n+1)-di-trans,octa-cis-undecaprenyl diphosphate + di-trans,octa-cis-undecaprenyl diphosphate + H(+)</text>
        <dbReference type="Rhea" id="RHEA:23708"/>
        <dbReference type="Rhea" id="RHEA-COMP:9602"/>
        <dbReference type="Rhea" id="RHEA-COMP:9603"/>
        <dbReference type="ChEBI" id="CHEBI:15378"/>
        <dbReference type="ChEBI" id="CHEBI:58405"/>
        <dbReference type="ChEBI" id="CHEBI:60033"/>
        <dbReference type="ChEBI" id="CHEBI:78435"/>
        <dbReference type="EC" id="2.4.99.28"/>
    </reaction>
</comment>
<name>A0A1V0HK36_9ENTR</name>
<sequence>MKRSYYNRSLLLVTMILLIFSIVMVGSSSVNISDRVNKDYLYFFKKNVIHSIVCIITMICVSNVPIYKWKKYKGKLIIFSITLLFLSNHFGIVSHGARRWINIKIVNVQPSELIKITFSFYLSEYLSKKYKQIFSTISFIFILFIISNFLLSQPDFGTLAILCLSSLFLFLLIGKRIVLIVIGNALLIIAFFISIYFHPYRVKRITSLLDPWSNYLGSGYQLVHSMISLGIGGFFGKGVGNSIQKLTFLPEPHTDFIISIIGEELGYFGIVMVTISLFFIFFQGMKINRKKCFTRFAVLPWIPSIFYQLAYYRTVHY</sequence>
<evidence type="ECO:0000256" key="3">
    <source>
        <dbReference type="ARBA" id="ARBA00022679"/>
    </source>
</evidence>
<keyword evidence="6" id="KW-0573">Peptidoglycan synthesis</keyword>
<keyword evidence="18" id="KW-1185">Reference proteome</keyword>
<feature type="transmembrane region" description="Helical" evidence="16">
    <location>
        <begin position="156"/>
        <end position="173"/>
    </location>
</feature>
<protein>
    <recommendedName>
        <fullName evidence="12">Probable peptidoglycan glycosyltransferase FtsW</fullName>
        <ecNumber evidence="14">2.4.99.28</ecNumber>
    </recommendedName>
    <alternativeName>
        <fullName evidence="13">Cell division protein FtsW</fullName>
    </alternativeName>
    <alternativeName>
        <fullName evidence="10">Cell wall polymerase</fullName>
    </alternativeName>
    <alternativeName>
        <fullName evidence="9">Peptidoglycan polymerase</fullName>
    </alternativeName>
</protein>
<keyword evidence="2" id="KW-0328">Glycosyltransferase</keyword>
<feature type="transmembrane region" description="Helical" evidence="16">
    <location>
        <begin position="48"/>
        <end position="67"/>
    </location>
</feature>
<organism evidence="17 18">
    <name type="scientific">Candidatus Riesia pediculischaeffi</name>
    <dbReference type="NCBI Taxonomy" id="428411"/>
    <lineage>
        <taxon>Bacteria</taxon>
        <taxon>Pseudomonadati</taxon>
        <taxon>Pseudomonadota</taxon>
        <taxon>Gammaproteobacteria</taxon>
        <taxon>Enterobacterales</taxon>
        <taxon>Enterobacteriaceae</taxon>
        <taxon>Candidatus Riesia</taxon>
    </lineage>
</organism>
<dbReference type="GO" id="GO:0005886">
    <property type="term" value="C:plasma membrane"/>
    <property type="evidence" value="ECO:0007669"/>
    <property type="project" value="TreeGrafter"/>
</dbReference>